<dbReference type="GO" id="GO:0004672">
    <property type="term" value="F:protein kinase activity"/>
    <property type="evidence" value="ECO:0007669"/>
    <property type="project" value="InterPro"/>
</dbReference>
<dbReference type="InterPro" id="IPR000719">
    <property type="entry name" value="Prot_kinase_dom"/>
</dbReference>
<keyword evidence="4" id="KW-1185">Reference proteome</keyword>
<accession>K9UGD1</accession>
<dbReference type="InterPro" id="IPR017441">
    <property type="entry name" value="Protein_kinase_ATP_BS"/>
</dbReference>
<feature type="binding site" evidence="1">
    <location>
        <position position="108"/>
    </location>
    <ligand>
        <name>ATP</name>
        <dbReference type="ChEBI" id="CHEBI:30616"/>
    </ligand>
</feature>
<dbReference type="NCBIfam" id="NF045510">
    <property type="entry name" value="4Cys_prefix_kin"/>
    <property type="match status" value="1"/>
</dbReference>
<evidence type="ECO:0000256" key="1">
    <source>
        <dbReference type="PROSITE-ProRule" id="PRU10141"/>
    </source>
</evidence>
<dbReference type="RefSeq" id="WP_015160005.1">
    <property type="nucleotide sequence ID" value="NC_019697.1"/>
</dbReference>
<dbReference type="InterPro" id="IPR042095">
    <property type="entry name" value="SUMF_sf"/>
</dbReference>
<name>K9UGD1_CHAP6</name>
<dbReference type="AlphaFoldDB" id="K9UGD1"/>
<dbReference type="PANTHER" id="PTHR23150">
    <property type="entry name" value="SULFATASE MODIFYING FACTOR 1, 2"/>
    <property type="match status" value="1"/>
</dbReference>
<organism evidence="3 4">
    <name type="scientific">Chamaesiphon minutus (strain ATCC 27169 / PCC 6605)</name>
    <dbReference type="NCBI Taxonomy" id="1173020"/>
    <lineage>
        <taxon>Bacteria</taxon>
        <taxon>Bacillati</taxon>
        <taxon>Cyanobacteriota</taxon>
        <taxon>Cyanophyceae</taxon>
        <taxon>Gomontiellales</taxon>
        <taxon>Chamaesiphonaceae</taxon>
        <taxon>Chamaesiphon</taxon>
    </lineage>
</organism>
<dbReference type="InterPro" id="IPR051043">
    <property type="entry name" value="Sulfatase_Mod_Factor_Kinase"/>
</dbReference>
<sequence>MLNSLTRDLNLKTDSILKLTGHNNLSTKQICPLYIPALVSPPMSYCINLACPAPANNSPDTNFCMSCGSQLFLKDRYRAYHLIGQGGFGKTFKAVDEYQSNKPACVIKQFAFSNNNPKIRQTALNLFYEEAKHLEKLGKHSQIPELFAYFDIEGQPYLVQQFIDGQDLEKELATEGKFNQQQIRKLLASLLPVLDFLHHQSPPIIHRDIKPANIIRRRSDRELVLVDFGAAKQATQTMLAKTGTTIGSPEYVAPEQARGKPAFASDIYSLGVTCIFLLTQVSPFDLFDVSEDAWVWRDYLVNNSVDESLGKVLDKMIANALSQRYQSATEVIAALADNRHSIDPPPQKLRQQVKEDLAIKVNNRSVISSGSIARQLPKQLQPNNQPSLQPFGFETAKLVNSKTLWGTPKLTVKKSQGLANRFFQDLGGGVKLQMVSIPAGTYLMGAPGLEEGSSDYQRPQHRVNVPSFYMGKCPVTQAQYEAIMGDRPSYFQGGDRPVETVSWNDAVEFCQKLSQLTRQLYRLPSEAEWEYAARAGTTTAFCFGETLSPDVANYLQQETTVVGVFPANNYGLYDMHGNISEWCADKYHSNYTGAPIDGSAWSNDANSAYVLRGGSWCSKMRYCRSAARIYYTPDYRCAYFGFRVVCESN</sequence>
<dbReference type="CDD" id="cd14014">
    <property type="entry name" value="STKc_PknB_like"/>
    <property type="match status" value="1"/>
</dbReference>
<evidence type="ECO:0000313" key="4">
    <source>
        <dbReference type="Proteomes" id="UP000010366"/>
    </source>
</evidence>
<dbReference type="PROSITE" id="PS00107">
    <property type="entry name" value="PROTEIN_KINASE_ATP"/>
    <property type="match status" value="1"/>
</dbReference>
<dbReference type="SUPFAM" id="SSF56436">
    <property type="entry name" value="C-type lectin-like"/>
    <property type="match status" value="1"/>
</dbReference>
<dbReference type="PANTHER" id="PTHR23150:SF35">
    <property type="entry name" value="BLL6746 PROTEIN"/>
    <property type="match status" value="1"/>
</dbReference>
<feature type="domain" description="Protein kinase" evidence="2">
    <location>
        <begin position="77"/>
        <end position="343"/>
    </location>
</feature>
<dbReference type="InterPro" id="IPR011009">
    <property type="entry name" value="Kinase-like_dom_sf"/>
</dbReference>
<dbReference type="SMART" id="SM00220">
    <property type="entry name" value="S_TKc"/>
    <property type="match status" value="1"/>
</dbReference>
<dbReference type="InterPro" id="IPR005532">
    <property type="entry name" value="SUMF_dom"/>
</dbReference>
<dbReference type="InterPro" id="IPR016187">
    <property type="entry name" value="CTDL_fold"/>
</dbReference>
<dbReference type="eggNOG" id="COG0515">
    <property type="taxonomic scope" value="Bacteria"/>
</dbReference>
<reference evidence="3 4" key="1">
    <citation type="submission" date="2012-05" db="EMBL/GenBank/DDBJ databases">
        <title>Finished chromosome of genome of Chamaesiphon sp. PCC 6605.</title>
        <authorList>
            <consortium name="US DOE Joint Genome Institute"/>
            <person name="Gugger M."/>
            <person name="Coursin T."/>
            <person name="Rippka R."/>
            <person name="Tandeau De Marsac N."/>
            <person name="Huntemann M."/>
            <person name="Wei C.-L."/>
            <person name="Han J."/>
            <person name="Detter J.C."/>
            <person name="Han C."/>
            <person name="Tapia R."/>
            <person name="Chen A."/>
            <person name="Kyrpides N."/>
            <person name="Mavromatis K."/>
            <person name="Markowitz V."/>
            <person name="Szeto E."/>
            <person name="Ivanova N."/>
            <person name="Pagani I."/>
            <person name="Pati A."/>
            <person name="Goodwin L."/>
            <person name="Nordberg H.P."/>
            <person name="Cantor M.N."/>
            <person name="Hua S.X."/>
            <person name="Woyke T."/>
            <person name="Kerfeld C.A."/>
        </authorList>
    </citation>
    <scope>NUCLEOTIDE SEQUENCE [LARGE SCALE GENOMIC DNA]</scope>
    <source>
        <strain evidence="4">ATCC 27169 / PCC 6605</strain>
    </source>
</reference>
<protein>
    <recommendedName>
        <fullName evidence="2">Protein kinase domain-containing protein</fullName>
    </recommendedName>
</protein>
<evidence type="ECO:0000259" key="2">
    <source>
        <dbReference type="PROSITE" id="PS50011"/>
    </source>
</evidence>
<proteinExistence type="predicted"/>
<gene>
    <name evidence="3" type="ORF">Cha6605_2824</name>
</gene>
<dbReference type="STRING" id="1173020.Cha6605_2824"/>
<dbReference type="Gene3D" id="1.10.510.10">
    <property type="entry name" value="Transferase(Phosphotransferase) domain 1"/>
    <property type="match status" value="1"/>
</dbReference>
<dbReference type="EMBL" id="CP003600">
    <property type="protein sequence ID" value="AFY93860.1"/>
    <property type="molecule type" value="Genomic_DNA"/>
</dbReference>
<evidence type="ECO:0000313" key="3">
    <source>
        <dbReference type="EMBL" id="AFY93860.1"/>
    </source>
</evidence>
<dbReference type="Gene3D" id="3.90.1580.10">
    <property type="entry name" value="paralog of FGE (formylglycine-generating enzyme)"/>
    <property type="match status" value="1"/>
</dbReference>
<dbReference type="GO" id="GO:0005524">
    <property type="term" value="F:ATP binding"/>
    <property type="evidence" value="ECO:0007669"/>
    <property type="project" value="UniProtKB-UniRule"/>
</dbReference>
<keyword evidence="1" id="KW-0547">Nucleotide-binding</keyword>
<dbReference type="Pfam" id="PF00069">
    <property type="entry name" value="Pkinase"/>
    <property type="match status" value="1"/>
</dbReference>
<dbReference type="eggNOG" id="COG1262">
    <property type="taxonomic scope" value="Bacteria"/>
</dbReference>
<dbReference type="Proteomes" id="UP000010366">
    <property type="component" value="Chromosome"/>
</dbReference>
<keyword evidence="1" id="KW-0067">ATP-binding</keyword>
<dbReference type="SUPFAM" id="SSF56112">
    <property type="entry name" value="Protein kinase-like (PK-like)"/>
    <property type="match status" value="1"/>
</dbReference>
<dbReference type="KEGG" id="cmp:Cha6605_2824"/>
<dbReference type="PROSITE" id="PS50011">
    <property type="entry name" value="PROTEIN_KINASE_DOM"/>
    <property type="match status" value="1"/>
</dbReference>
<dbReference type="GO" id="GO:0120147">
    <property type="term" value="F:formylglycine-generating oxidase activity"/>
    <property type="evidence" value="ECO:0007669"/>
    <property type="project" value="TreeGrafter"/>
</dbReference>
<dbReference type="Pfam" id="PF03781">
    <property type="entry name" value="FGE-sulfatase"/>
    <property type="match status" value="1"/>
</dbReference>
<dbReference type="HOGENOM" id="CLU_012431_6_1_3"/>